<accession>A0ABD1X6E1</accession>
<feature type="domain" description="DUF630" evidence="1">
    <location>
        <begin position="1"/>
        <end position="57"/>
    </location>
</feature>
<dbReference type="EMBL" id="JBFOLJ010000001">
    <property type="protein sequence ID" value="KAL2556508.1"/>
    <property type="molecule type" value="Genomic_DNA"/>
</dbReference>
<dbReference type="Pfam" id="PF04783">
    <property type="entry name" value="DUF630"/>
    <property type="match status" value="1"/>
</dbReference>
<dbReference type="Proteomes" id="UP001604277">
    <property type="component" value="Unassembled WGS sequence"/>
</dbReference>
<organism evidence="2 3">
    <name type="scientific">Forsythia ovata</name>
    <dbReference type="NCBI Taxonomy" id="205694"/>
    <lineage>
        <taxon>Eukaryota</taxon>
        <taxon>Viridiplantae</taxon>
        <taxon>Streptophyta</taxon>
        <taxon>Embryophyta</taxon>
        <taxon>Tracheophyta</taxon>
        <taxon>Spermatophyta</taxon>
        <taxon>Magnoliopsida</taxon>
        <taxon>eudicotyledons</taxon>
        <taxon>Gunneridae</taxon>
        <taxon>Pentapetalae</taxon>
        <taxon>asterids</taxon>
        <taxon>lamiids</taxon>
        <taxon>Lamiales</taxon>
        <taxon>Oleaceae</taxon>
        <taxon>Forsythieae</taxon>
        <taxon>Forsythia</taxon>
    </lineage>
</organism>
<evidence type="ECO:0000313" key="3">
    <source>
        <dbReference type="Proteomes" id="UP001604277"/>
    </source>
</evidence>
<evidence type="ECO:0000259" key="1">
    <source>
        <dbReference type="Pfam" id="PF04783"/>
    </source>
</evidence>
<gene>
    <name evidence="2" type="ORF">Fot_01247</name>
</gene>
<sequence>MGWTVSKLDNEGTVQRYKERRCLMKEAVYARHHLASAHFDYCCSFCITSSALVTFTSDKPLAWPPKEHDVWLPMVNCIMDPPTTLLNPNSTPFIFREKTIIGKQFSHFWWKNDMPALEGVLGPTYWNIYGNCN</sequence>
<comment type="caution">
    <text evidence="2">The sequence shown here is derived from an EMBL/GenBank/DDBJ whole genome shotgun (WGS) entry which is preliminary data.</text>
</comment>
<protein>
    <submittedName>
        <fullName evidence="2">Nitrate regulatory gene2 protein</fullName>
    </submittedName>
</protein>
<dbReference type="PANTHER" id="PTHR21450">
    <property type="entry name" value="PROTEIN ALTERED PHOSPHATE STARVATION RESPONSE 1"/>
    <property type="match status" value="1"/>
</dbReference>
<evidence type="ECO:0000313" key="2">
    <source>
        <dbReference type="EMBL" id="KAL2556508.1"/>
    </source>
</evidence>
<dbReference type="AlphaFoldDB" id="A0ABD1X6E1"/>
<reference evidence="3" key="1">
    <citation type="submission" date="2024-07" db="EMBL/GenBank/DDBJ databases">
        <title>Two chromosome-level genome assemblies of Korean endemic species Abeliophyllum distichum and Forsythia ovata (Oleaceae).</title>
        <authorList>
            <person name="Jang H."/>
        </authorList>
    </citation>
    <scope>NUCLEOTIDE SEQUENCE [LARGE SCALE GENOMIC DNA]</scope>
</reference>
<keyword evidence="3" id="KW-1185">Reference proteome</keyword>
<dbReference type="PANTHER" id="PTHR21450:SF9">
    <property type="entry name" value="BZIP DOMAIN CLASS TRANSCRIPTION FACTOR (DUF630 AND DUF632)-RELATED"/>
    <property type="match status" value="1"/>
</dbReference>
<name>A0ABD1X6E1_9LAMI</name>
<dbReference type="InterPro" id="IPR006868">
    <property type="entry name" value="DUF630"/>
</dbReference>
<proteinExistence type="predicted"/>